<dbReference type="STRING" id="97359.A0A550C2L5"/>
<dbReference type="AlphaFoldDB" id="A0A550C2L5"/>
<feature type="region of interest" description="Disordered" evidence="1">
    <location>
        <begin position="146"/>
        <end position="196"/>
    </location>
</feature>
<feature type="region of interest" description="Disordered" evidence="1">
    <location>
        <begin position="114"/>
        <end position="134"/>
    </location>
</feature>
<feature type="non-terminal residue" evidence="2">
    <location>
        <position position="1"/>
    </location>
</feature>
<evidence type="ECO:0000313" key="3">
    <source>
        <dbReference type="Proteomes" id="UP000320762"/>
    </source>
</evidence>
<dbReference type="Proteomes" id="UP000320762">
    <property type="component" value="Unassembled WGS sequence"/>
</dbReference>
<name>A0A550C2L5_9AGAR</name>
<reference evidence="2 3" key="1">
    <citation type="journal article" date="2019" name="New Phytol.">
        <title>Comparative genomics reveals unique wood-decay strategies and fruiting body development in the Schizophyllaceae.</title>
        <authorList>
            <person name="Almasi E."/>
            <person name="Sahu N."/>
            <person name="Krizsan K."/>
            <person name="Balint B."/>
            <person name="Kovacs G.M."/>
            <person name="Kiss B."/>
            <person name="Cseklye J."/>
            <person name="Drula E."/>
            <person name="Henrissat B."/>
            <person name="Nagy I."/>
            <person name="Chovatia M."/>
            <person name="Adam C."/>
            <person name="LaButti K."/>
            <person name="Lipzen A."/>
            <person name="Riley R."/>
            <person name="Grigoriev I.V."/>
            <person name="Nagy L.G."/>
        </authorList>
    </citation>
    <scope>NUCLEOTIDE SEQUENCE [LARGE SCALE GENOMIC DNA]</scope>
    <source>
        <strain evidence="2 3">NL-1724</strain>
    </source>
</reference>
<proteinExistence type="predicted"/>
<comment type="caution">
    <text evidence="2">The sequence shown here is derived from an EMBL/GenBank/DDBJ whole genome shotgun (WGS) entry which is preliminary data.</text>
</comment>
<sequence length="196" mass="22525">QKRRYDDLLAIAPSTPLEAALQAALREGEERYFLKKEQLIVGQAAATLTNAYASRLNFQLNEMEEEKRRKRSKATLPIGNGMPVLLTADEQVAAVKKYHDDKAMKEDEKKERAAVRQEKSRANKEQKAEAQARVARNKLVTQQWKDEVEEWERERDALKADGVKIRRKKPVRPSLEKPPGSKKRMPTRPPHEDDAD</sequence>
<dbReference type="OrthoDB" id="2668279at2759"/>
<evidence type="ECO:0000313" key="2">
    <source>
        <dbReference type="EMBL" id="TRM59040.1"/>
    </source>
</evidence>
<feature type="non-terminal residue" evidence="2">
    <location>
        <position position="196"/>
    </location>
</feature>
<feature type="compositionally biased region" description="Basic and acidic residues" evidence="1">
    <location>
        <begin position="152"/>
        <end position="164"/>
    </location>
</feature>
<dbReference type="EMBL" id="VDMD01000031">
    <property type="protein sequence ID" value="TRM59040.1"/>
    <property type="molecule type" value="Genomic_DNA"/>
</dbReference>
<accession>A0A550C2L5</accession>
<protein>
    <submittedName>
        <fullName evidence="2">Uncharacterized protein</fullName>
    </submittedName>
</protein>
<evidence type="ECO:0000256" key="1">
    <source>
        <dbReference type="SAM" id="MobiDB-lite"/>
    </source>
</evidence>
<gene>
    <name evidence="2" type="ORF">BD626DRAFT_362812</name>
</gene>
<organism evidence="2 3">
    <name type="scientific">Schizophyllum amplum</name>
    <dbReference type="NCBI Taxonomy" id="97359"/>
    <lineage>
        <taxon>Eukaryota</taxon>
        <taxon>Fungi</taxon>
        <taxon>Dikarya</taxon>
        <taxon>Basidiomycota</taxon>
        <taxon>Agaricomycotina</taxon>
        <taxon>Agaricomycetes</taxon>
        <taxon>Agaricomycetidae</taxon>
        <taxon>Agaricales</taxon>
        <taxon>Schizophyllaceae</taxon>
        <taxon>Schizophyllum</taxon>
    </lineage>
</organism>
<keyword evidence="3" id="KW-1185">Reference proteome</keyword>
<feature type="compositionally biased region" description="Basic and acidic residues" evidence="1">
    <location>
        <begin position="114"/>
        <end position="130"/>
    </location>
</feature>